<keyword evidence="2" id="KW-1185">Reference proteome</keyword>
<comment type="caution">
    <text evidence="1">The sequence shown here is derived from an EMBL/GenBank/DDBJ whole genome shotgun (WGS) entry which is preliminary data.</text>
</comment>
<proteinExistence type="predicted"/>
<organism evidence="1 2">
    <name type="scientific">Dendrolimus kikuchii</name>
    <dbReference type="NCBI Taxonomy" id="765133"/>
    <lineage>
        <taxon>Eukaryota</taxon>
        <taxon>Metazoa</taxon>
        <taxon>Ecdysozoa</taxon>
        <taxon>Arthropoda</taxon>
        <taxon>Hexapoda</taxon>
        <taxon>Insecta</taxon>
        <taxon>Pterygota</taxon>
        <taxon>Neoptera</taxon>
        <taxon>Endopterygota</taxon>
        <taxon>Lepidoptera</taxon>
        <taxon>Glossata</taxon>
        <taxon>Ditrysia</taxon>
        <taxon>Bombycoidea</taxon>
        <taxon>Lasiocampidae</taxon>
        <taxon>Dendrolimus</taxon>
    </lineage>
</organism>
<accession>A0ACC1DK90</accession>
<evidence type="ECO:0000313" key="1">
    <source>
        <dbReference type="EMBL" id="KAJ0183796.1"/>
    </source>
</evidence>
<dbReference type="Proteomes" id="UP000824533">
    <property type="component" value="Linkage Group LG01"/>
</dbReference>
<gene>
    <name evidence="1" type="ORF">K1T71_000219</name>
</gene>
<protein>
    <submittedName>
        <fullName evidence="1">Uncharacterized protein</fullName>
    </submittedName>
</protein>
<dbReference type="EMBL" id="CM034387">
    <property type="protein sequence ID" value="KAJ0183796.1"/>
    <property type="molecule type" value="Genomic_DNA"/>
</dbReference>
<sequence>MSRVYKPSDYVVEKSRLQSFEKYKEMYKKSLEDPEAFWSEIASDFYWQTPAQPCNFLTYNFDINKGKIFVKCMDGAVTNVCFNLLDRNVRNGHGDKIAYYWEGNHPDDYSRITYKKLMVLVCQFANALREIGVGKGDRVSIYMPMILETVVCMLACARIGAVHSVVFAGFSSDSLAERMSDCKAKVLVTSDGAWRGEKLLVLKKMCDDALEKAQTKHNHKVDMCIVVSHLSRVTPCGQLPDDIKTLYKWNVDRDVWWHDLIEGQSTICPPEWMNAEDPLFMLYTSGSTGKPKGVLHTTAGYLLYATTTFRYVFDYRDKDIYWCTADVGWITGHTYVVYAPLANGATSVMFEGSPFYPDNDRYWSLITKYKVTQFYTAPTAIRSLMKFGDEYVKMHDLKTLRVLGSVGEPINPEAWLWYYNLVGNSRCSIVDTFWQTETGGHVLTSLPGATPMKPGAAGFPFFGVAPSLLDDNGKLIEGPGEGYLVFSQPWPGLMRTLFGDHERYEKVYFSKFPGYYCTGDGAKRDEDGFLWVTGRIDDMLNVSGHLMSTSEVEGVLTEDPRVSEAAVVSKPHPVKGESLYCFVILNDGAKFDADLIDCLKKRVRARIGAFAAPDVIQYAPGLPKTRSGKIMRRILRKIALGDHDIGDTSTLAEPAVVEELFKNRP</sequence>
<reference evidence="1 2" key="1">
    <citation type="journal article" date="2021" name="Front. Genet.">
        <title>Chromosome-Level Genome Assembly Reveals Significant Gene Expansion in the Toll and IMD Signaling Pathways of Dendrolimus kikuchii.</title>
        <authorList>
            <person name="Zhou J."/>
            <person name="Wu P."/>
            <person name="Xiong Z."/>
            <person name="Liu N."/>
            <person name="Zhao N."/>
            <person name="Ji M."/>
            <person name="Qiu Y."/>
            <person name="Yang B."/>
        </authorList>
    </citation>
    <scope>NUCLEOTIDE SEQUENCE [LARGE SCALE GENOMIC DNA]</scope>
    <source>
        <strain evidence="1">Ann1</strain>
    </source>
</reference>
<evidence type="ECO:0000313" key="2">
    <source>
        <dbReference type="Proteomes" id="UP000824533"/>
    </source>
</evidence>
<name>A0ACC1DK90_9NEOP</name>